<dbReference type="EMBL" id="BMCP01000001">
    <property type="protein sequence ID" value="GGE33491.1"/>
    <property type="molecule type" value="Genomic_DNA"/>
</dbReference>
<evidence type="ECO:0000256" key="1">
    <source>
        <dbReference type="ARBA" id="ARBA00001946"/>
    </source>
</evidence>
<comment type="cofactor">
    <cofactor evidence="1">
        <name>Mg(2+)</name>
        <dbReference type="ChEBI" id="CHEBI:18420"/>
    </cofactor>
</comment>
<keyword evidence="5 10" id="KW-0547">Nucleotide-binding</keyword>
<keyword evidence="13" id="KW-1185">Reference proteome</keyword>
<keyword evidence="4" id="KW-0479">Metal-binding</keyword>
<evidence type="ECO:0000256" key="7">
    <source>
        <dbReference type="ARBA" id="ARBA00023134"/>
    </source>
</evidence>
<dbReference type="AlphaFoldDB" id="A0A8J2VN98"/>
<evidence type="ECO:0000256" key="9">
    <source>
        <dbReference type="ARBA" id="ARBA00023306"/>
    </source>
</evidence>
<dbReference type="GO" id="GO:0000917">
    <property type="term" value="P:division septum assembly"/>
    <property type="evidence" value="ECO:0007669"/>
    <property type="project" value="UniProtKB-KW"/>
</dbReference>
<sequence>MIETDPLTEAGRKLFARPCTFMKGSVKLDQLPPMEGLEIAFAGRSNAGKSSLLNALTYRKTLAKVSNTPGRTQEINFFDLDGALKLVDLPGYGFAQAPEAKVKAWTRLIRSYLAGRANLARIFVMIDSRHGLKTADTEILDELDKAAVSYQIVLTKTDQLRPAELDARRETVLQQLSRRPAAYPEIVATSSRTGDGIPALRASIVRLMTELGA</sequence>
<dbReference type="PANTHER" id="PTHR11649:SF13">
    <property type="entry name" value="ENGB-TYPE G DOMAIN-CONTAINING PROTEIN"/>
    <property type="match status" value="1"/>
</dbReference>
<protein>
    <recommendedName>
        <fullName evidence="10">Probable GTP-binding protein EngB</fullName>
    </recommendedName>
</protein>
<dbReference type="InterPro" id="IPR030393">
    <property type="entry name" value="G_ENGB_dom"/>
</dbReference>
<dbReference type="GO" id="GO:0046872">
    <property type="term" value="F:metal ion binding"/>
    <property type="evidence" value="ECO:0007669"/>
    <property type="project" value="UniProtKB-KW"/>
</dbReference>
<accession>A0A8J2VN98</accession>
<dbReference type="RefSeq" id="WP_188408435.1">
    <property type="nucleotide sequence ID" value="NZ_BMCP01000001.1"/>
</dbReference>
<feature type="domain" description="EngB-type G" evidence="11">
    <location>
        <begin position="35"/>
        <end position="210"/>
    </location>
</feature>
<dbReference type="PROSITE" id="PS51706">
    <property type="entry name" value="G_ENGB"/>
    <property type="match status" value="1"/>
</dbReference>
<dbReference type="GO" id="GO:0005829">
    <property type="term" value="C:cytosol"/>
    <property type="evidence" value="ECO:0007669"/>
    <property type="project" value="TreeGrafter"/>
</dbReference>
<evidence type="ECO:0000256" key="8">
    <source>
        <dbReference type="ARBA" id="ARBA00023210"/>
    </source>
</evidence>
<evidence type="ECO:0000256" key="10">
    <source>
        <dbReference type="HAMAP-Rule" id="MF_00321"/>
    </source>
</evidence>
<dbReference type="Gene3D" id="3.40.50.300">
    <property type="entry name" value="P-loop containing nucleotide triphosphate hydrolases"/>
    <property type="match status" value="1"/>
</dbReference>
<evidence type="ECO:0000313" key="13">
    <source>
        <dbReference type="Proteomes" id="UP000602745"/>
    </source>
</evidence>
<dbReference type="SUPFAM" id="SSF52540">
    <property type="entry name" value="P-loop containing nucleoside triphosphate hydrolases"/>
    <property type="match status" value="1"/>
</dbReference>
<dbReference type="HAMAP" id="MF_00321">
    <property type="entry name" value="GTPase_EngB"/>
    <property type="match status" value="1"/>
</dbReference>
<dbReference type="GO" id="GO:0005525">
    <property type="term" value="F:GTP binding"/>
    <property type="evidence" value="ECO:0007669"/>
    <property type="project" value="UniProtKB-UniRule"/>
</dbReference>
<keyword evidence="3 10" id="KW-0132">Cell division</keyword>
<gene>
    <name evidence="10 12" type="primary">engB</name>
    <name evidence="12" type="ORF">GCM10007276_08470</name>
</gene>
<name>A0A8J2VN98_9RHOB</name>
<evidence type="ECO:0000256" key="5">
    <source>
        <dbReference type="ARBA" id="ARBA00022741"/>
    </source>
</evidence>
<dbReference type="InterPro" id="IPR019987">
    <property type="entry name" value="GTP-bd_ribosome_bio_YsxC"/>
</dbReference>
<evidence type="ECO:0000256" key="3">
    <source>
        <dbReference type="ARBA" id="ARBA00022618"/>
    </source>
</evidence>
<comment type="caution">
    <text evidence="12">The sequence shown here is derived from an EMBL/GenBank/DDBJ whole genome shotgun (WGS) entry which is preliminary data.</text>
</comment>
<organism evidence="12 13">
    <name type="scientific">Agaricicola taiwanensis</name>
    <dbReference type="NCBI Taxonomy" id="591372"/>
    <lineage>
        <taxon>Bacteria</taxon>
        <taxon>Pseudomonadati</taxon>
        <taxon>Pseudomonadota</taxon>
        <taxon>Alphaproteobacteria</taxon>
        <taxon>Rhodobacterales</taxon>
        <taxon>Paracoccaceae</taxon>
        <taxon>Agaricicola</taxon>
    </lineage>
</organism>
<proteinExistence type="inferred from homology"/>
<dbReference type="Pfam" id="PF01926">
    <property type="entry name" value="MMR_HSR1"/>
    <property type="match status" value="1"/>
</dbReference>
<dbReference type="InterPro" id="IPR027417">
    <property type="entry name" value="P-loop_NTPase"/>
</dbReference>
<dbReference type="InterPro" id="IPR006073">
    <property type="entry name" value="GTP-bd"/>
</dbReference>
<comment type="function">
    <text evidence="10">Necessary for normal cell division and for the maintenance of normal septation.</text>
</comment>
<evidence type="ECO:0000256" key="6">
    <source>
        <dbReference type="ARBA" id="ARBA00022842"/>
    </source>
</evidence>
<evidence type="ECO:0000256" key="4">
    <source>
        <dbReference type="ARBA" id="ARBA00022723"/>
    </source>
</evidence>
<comment type="similarity">
    <text evidence="2 10">Belongs to the TRAFAC class TrmE-Era-EngA-EngB-Septin-like GTPase superfamily. EngB GTPase family.</text>
</comment>
<evidence type="ECO:0000259" key="11">
    <source>
        <dbReference type="PROSITE" id="PS51706"/>
    </source>
</evidence>
<keyword evidence="8 10" id="KW-0717">Septation</keyword>
<dbReference type="NCBIfam" id="TIGR03598">
    <property type="entry name" value="GTPase_YsxC"/>
    <property type="match status" value="1"/>
</dbReference>
<dbReference type="PANTHER" id="PTHR11649">
    <property type="entry name" value="MSS1/TRME-RELATED GTP-BINDING PROTEIN"/>
    <property type="match status" value="1"/>
</dbReference>
<keyword evidence="6" id="KW-0460">Magnesium</keyword>
<dbReference type="Proteomes" id="UP000602745">
    <property type="component" value="Unassembled WGS sequence"/>
</dbReference>
<reference evidence="12" key="1">
    <citation type="journal article" date="2014" name="Int. J. Syst. Evol. Microbiol.">
        <title>Complete genome sequence of Corynebacterium casei LMG S-19264T (=DSM 44701T), isolated from a smear-ripened cheese.</title>
        <authorList>
            <consortium name="US DOE Joint Genome Institute (JGI-PGF)"/>
            <person name="Walter F."/>
            <person name="Albersmeier A."/>
            <person name="Kalinowski J."/>
            <person name="Ruckert C."/>
        </authorList>
    </citation>
    <scope>NUCLEOTIDE SEQUENCE</scope>
    <source>
        <strain evidence="12">CCM 7684</strain>
    </source>
</reference>
<dbReference type="CDD" id="cd01876">
    <property type="entry name" value="YihA_EngB"/>
    <property type="match status" value="1"/>
</dbReference>
<reference evidence="12" key="2">
    <citation type="submission" date="2020-09" db="EMBL/GenBank/DDBJ databases">
        <authorList>
            <person name="Sun Q."/>
            <person name="Sedlacek I."/>
        </authorList>
    </citation>
    <scope>NUCLEOTIDE SEQUENCE</scope>
    <source>
        <strain evidence="12">CCM 7684</strain>
    </source>
</reference>
<keyword evidence="7 10" id="KW-0342">GTP-binding</keyword>
<keyword evidence="9 10" id="KW-0131">Cell cycle</keyword>
<evidence type="ECO:0000256" key="2">
    <source>
        <dbReference type="ARBA" id="ARBA00009638"/>
    </source>
</evidence>
<evidence type="ECO:0000313" key="12">
    <source>
        <dbReference type="EMBL" id="GGE33491.1"/>
    </source>
</evidence>